<gene>
    <name evidence="2" type="ORF">J1605_007139</name>
</gene>
<dbReference type="EMBL" id="JAIQCJ010002014">
    <property type="protein sequence ID" value="KAJ8785542.1"/>
    <property type="molecule type" value="Genomic_DNA"/>
</dbReference>
<accession>A0AB34H2W2</accession>
<evidence type="ECO:0000313" key="3">
    <source>
        <dbReference type="Proteomes" id="UP001159641"/>
    </source>
</evidence>
<proteinExistence type="predicted"/>
<feature type="compositionally biased region" description="Low complexity" evidence="1">
    <location>
        <begin position="97"/>
        <end position="108"/>
    </location>
</feature>
<dbReference type="AlphaFoldDB" id="A0AB34H2W2"/>
<comment type="caution">
    <text evidence="2">The sequence shown here is derived from an EMBL/GenBank/DDBJ whole genome shotgun (WGS) entry which is preliminary data.</text>
</comment>
<feature type="compositionally biased region" description="Polar residues" evidence="1">
    <location>
        <begin position="1"/>
        <end position="12"/>
    </location>
</feature>
<organism evidence="2 3">
    <name type="scientific">Eschrichtius robustus</name>
    <name type="common">California gray whale</name>
    <name type="synonym">Eschrichtius gibbosus</name>
    <dbReference type="NCBI Taxonomy" id="9764"/>
    <lineage>
        <taxon>Eukaryota</taxon>
        <taxon>Metazoa</taxon>
        <taxon>Chordata</taxon>
        <taxon>Craniata</taxon>
        <taxon>Vertebrata</taxon>
        <taxon>Euteleostomi</taxon>
        <taxon>Mammalia</taxon>
        <taxon>Eutheria</taxon>
        <taxon>Laurasiatheria</taxon>
        <taxon>Artiodactyla</taxon>
        <taxon>Whippomorpha</taxon>
        <taxon>Cetacea</taxon>
        <taxon>Mysticeti</taxon>
        <taxon>Eschrichtiidae</taxon>
        <taxon>Eschrichtius</taxon>
    </lineage>
</organism>
<reference evidence="2 3" key="1">
    <citation type="submission" date="2022-11" db="EMBL/GenBank/DDBJ databases">
        <title>Whole genome sequence of Eschrichtius robustus ER-17-0199.</title>
        <authorList>
            <person name="Bruniche-Olsen A."/>
            <person name="Black A.N."/>
            <person name="Fields C.J."/>
            <person name="Walden K."/>
            <person name="Dewoody J.A."/>
        </authorList>
    </citation>
    <scope>NUCLEOTIDE SEQUENCE [LARGE SCALE GENOMIC DNA]</scope>
    <source>
        <strain evidence="2">ER-17-0199</strain>
        <tissue evidence="2">Blubber</tissue>
    </source>
</reference>
<evidence type="ECO:0000313" key="2">
    <source>
        <dbReference type="EMBL" id="KAJ8785542.1"/>
    </source>
</evidence>
<evidence type="ECO:0000256" key="1">
    <source>
        <dbReference type="SAM" id="MobiDB-lite"/>
    </source>
</evidence>
<name>A0AB34H2W2_ESCRO</name>
<dbReference type="Proteomes" id="UP001159641">
    <property type="component" value="Unassembled WGS sequence"/>
</dbReference>
<feature type="region of interest" description="Disordered" evidence="1">
    <location>
        <begin position="1"/>
        <end position="108"/>
    </location>
</feature>
<keyword evidence="3" id="KW-1185">Reference proteome</keyword>
<protein>
    <submittedName>
        <fullName evidence="2">Uncharacterized protein</fullName>
    </submittedName>
</protein>
<sequence length="108" mass="11297">MRQGNRSGSRSSTLRDPRGPLGPSGGVEGALYRLVAAGCGEEAQTQEGGGKEGRKPRRRPASSGTVDPGDRRPSYGRFGETVMNCPGHHWHPNCLLSSQPSPGPSGTS</sequence>